<gene>
    <name evidence="1" type="ORF">GGC33_00890</name>
</gene>
<organism evidence="1 2">
    <name type="scientific">Cyanobacterium aponinum 0216</name>
    <dbReference type="NCBI Taxonomy" id="2676140"/>
    <lineage>
        <taxon>Bacteria</taxon>
        <taxon>Bacillati</taxon>
        <taxon>Cyanobacteriota</taxon>
        <taxon>Cyanophyceae</taxon>
        <taxon>Oscillatoriophycideae</taxon>
        <taxon>Chroococcales</taxon>
        <taxon>Geminocystaceae</taxon>
        <taxon>Cyanobacterium</taxon>
    </lineage>
</organism>
<dbReference type="RefSeq" id="WP_155082417.1">
    <property type="nucleotide sequence ID" value="NZ_WMIA01000001.1"/>
</dbReference>
<evidence type="ECO:0000313" key="2">
    <source>
        <dbReference type="Proteomes" id="UP000437131"/>
    </source>
</evidence>
<sequence>METKYNNKDDIEAGNTPPVLLKLYLIENICNNAHNIAITRVMFFANSI</sequence>
<name>A0A844GPK0_9CHRO</name>
<dbReference type="Proteomes" id="UP000437131">
    <property type="component" value="Unassembled WGS sequence"/>
</dbReference>
<accession>A0A844GPK0</accession>
<reference evidence="1 2" key="1">
    <citation type="submission" date="2019-11" db="EMBL/GenBank/DDBJ databases">
        <title>Isolation of a new High Light Tolerant Cyanobacteria.</title>
        <authorList>
            <person name="Dobson Z."/>
            <person name="Vaughn N."/>
            <person name="Vaughn M."/>
            <person name="Fromme P."/>
            <person name="Mazor Y."/>
        </authorList>
    </citation>
    <scope>NUCLEOTIDE SEQUENCE [LARGE SCALE GENOMIC DNA]</scope>
    <source>
        <strain evidence="1 2">0216</strain>
    </source>
</reference>
<proteinExistence type="predicted"/>
<comment type="caution">
    <text evidence="1">The sequence shown here is derived from an EMBL/GenBank/DDBJ whole genome shotgun (WGS) entry which is preliminary data.</text>
</comment>
<dbReference type="EMBL" id="WMIA01000001">
    <property type="protein sequence ID" value="MTF37493.1"/>
    <property type="molecule type" value="Genomic_DNA"/>
</dbReference>
<dbReference type="AlphaFoldDB" id="A0A844GPK0"/>
<evidence type="ECO:0000313" key="1">
    <source>
        <dbReference type="EMBL" id="MTF37493.1"/>
    </source>
</evidence>
<protein>
    <submittedName>
        <fullName evidence="1">Uncharacterized protein</fullName>
    </submittedName>
</protein>